<keyword evidence="5" id="KW-0998">Cell outer membrane</keyword>
<evidence type="ECO:0000313" key="9">
    <source>
        <dbReference type="Proteomes" id="UP001258315"/>
    </source>
</evidence>
<feature type="domain" description="SusD-like N-terminal" evidence="7">
    <location>
        <begin position="22"/>
        <end position="225"/>
    </location>
</feature>
<evidence type="ECO:0000256" key="1">
    <source>
        <dbReference type="ARBA" id="ARBA00004442"/>
    </source>
</evidence>
<name>A0ABU3GRJ7_9SPHI</name>
<protein>
    <submittedName>
        <fullName evidence="8">Tetratricopeptide (TPR) repeat protein</fullName>
    </submittedName>
</protein>
<evidence type="ECO:0000313" key="8">
    <source>
        <dbReference type="EMBL" id="MDT3401255.1"/>
    </source>
</evidence>
<dbReference type="InterPro" id="IPR011990">
    <property type="entry name" value="TPR-like_helical_dom_sf"/>
</dbReference>
<dbReference type="Proteomes" id="UP001258315">
    <property type="component" value="Unassembled WGS sequence"/>
</dbReference>
<evidence type="ECO:0000259" key="6">
    <source>
        <dbReference type="Pfam" id="PF07980"/>
    </source>
</evidence>
<evidence type="ECO:0000256" key="2">
    <source>
        <dbReference type="ARBA" id="ARBA00006275"/>
    </source>
</evidence>
<feature type="domain" description="RagB/SusD" evidence="6">
    <location>
        <begin position="335"/>
        <end position="451"/>
    </location>
</feature>
<gene>
    <name evidence="8" type="ORF">QE417_000327</name>
</gene>
<keyword evidence="3" id="KW-0732">Signal</keyword>
<evidence type="ECO:0000256" key="4">
    <source>
        <dbReference type="ARBA" id="ARBA00023136"/>
    </source>
</evidence>
<evidence type="ECO:0000259" key="7">
    <source>
        <dbReference type="Pfam" id="PF14322"/>
    </source>
</evidence>
<dbReference type="SUPFAM" id="SSF48452">
    <property type="entry name" value="TPR-like"/>
    <property type="match status" value="1"/>
</dbReference>
<sequence length="452" mass="50940">MKKNIIIIVITATVAFCMSCSKYLDEKSDKKLVVPVTLADFQALLDNHTQNVNREPADGEISADDYYLTDASFNSLTTEGHKRTYTWQKDYLIDGTNYWMYSYFTVYSANSVLEGTENIVRDPANREEWGSVTGHAYFLRAKSFLNLANIWVNAYDGQSPGENQGLPLRLNSDFNERSVRSTIHQTYAQILSDLKMAATLLPITPKYFTRPGKPAAFALLARTYLYMGNYQEAAVYADSCLQMTATRLIDFNSLSASANFPISQNNVETILYSVTGTPAPISQSRALIVPELYNQYENNDLRKSIYFRNNNNGTFSFKGNYSGSGTIFGGIVNDEVYLMRAEANARLGNVSQAMNDLNTLMIKRWRTGTFVPFTANNSEDAVKIILRERRKELLMRTLRWPDLKRLNKSGAGISLSRTVNGTTYTLPPNDLRYALPIPEDVIQLSGMPQNPR</sequence>
<proteinExistence type="inferred from homology"/>
<dbReference type="Gene3D" id="1.25.40.390">
    <property type="match status" value="1"/>
</dbReference>
<reference evidence="9" key="1">
    <citation type="submission" date="2023-07" db="EMBL/GenBank/DDBJ databases">
        <title>Functional and genomic diversity of the sorghum phyllosphere microbiome.</title>
        <authorList>
            <person name="Shade A."/>
        </authorList>
    </citation>
    <scope>NUCLEOTIDE SEQUENCE [LARGE SCALE GENOMIC DNA]</scope>
    <source>
        <strain evidence="9">SORGH_AS_0422</strain>
    </source>
</reference>
<dbReference type="EMBL" id="JAVLVU010000001">
    <property type="protein sequence ID" value="MDT3401255.1"/>
    <property type="molecule type" value="Genomic_DNA"/>
</dbReference>
<dbReference type="Pfam" id="PF14322">
    <property type="entry name" value="SusD-like_3"/>
    <property type="match status" value="1"/>
</dbReference>
<dbReference type="InterPro" id="IPR012944">
    <property type="entry name" value="SusD_RagB_dom"/>
</dbReference>
<dbReference type="InterPro" id="IPR033985">
    <property type="entry name" value="SusD-like_N"/>
</dbReference>
<evidence type="ECO:0000256" key="3">
    <source>
        <dbReference type="ARBA" id="ARBA00022729"/>
    </source>
</evidence>
<keyword evidence="9" id="KW-1185">Reference proteome</keyword>
<organism evidence="8 9">
    <name type="scientific">Mucilaginibacter terrae</name>
    <dbReference type="NCBI Taxonomy" id="1955052"/>
    <lineage>
        <taxon>Bacteria</taxon>
        <taxon>Pseudomonadati</taxon>
        <taxon>Bacteroidota</taxon>
        <taxon>Sphingobacteriia</taxon>
        <taxon>Sphingobacteriales</taxon>
        <taxon>Sphingobacteriaceae</taxon>
        <taxon>Mucilaginibacter</taxon>
    </lineage>
</organism>
<accession>A0ABU3GRJ7</accession>
<comment type="caution">
    <text evidence="8">The sequence shown here is derived from an EMBL/GenBank/DDBJ whole genome shotgun (WGS) entry which is preliminary data.</text>
</comment>
<keyword evidence="4" id="KW-0472">Membrane</keyword>
<dbReference type="RefSeq" id="WP_311947114.1">
    <property type="nucleotide sequence ID" value="NZ_JAVLVU010000001.1"/>
</dbReference>
<comment type="similarity">
    <text evidence="2">Belongs to the SusD family.</text>
</comment>
<dbReference type="Pfam" id="PF07980">
    <property type="entry name" value="SusD_RagB"/>
    <property type="match status" value="1"/>
</dbReference>
<evidence type="ECO:0000256" key="5">
    <source>
        <dbReference type="ARBA" id="ARBA00023237"/>
    </source>
</evidence>
<comment type="subcellular location">
    <subcellularLocation>
        <location evidence="1">Cell outer membrane</location>
    </subcellularLocation>
</comment>